<dbReference type="EMBL" id="JAIWYP010000007">
    <property type="protein sequence ID" value="KAH3794269.1"/>
    <property type="molecule type" value="Genomic_DNA"/>
</dbReference>
<evidence type="ECO:0000313" key="1">
    <source>
        <dbReference type="EMBL" id="KAH3794269.1"/>
    </source>
</evidence>
<organism evidence="1 2">
    <name type="scientific">Dreissena polymorpha</name>
    <name type="common">Zebra mussel</name>
    <name type="synonym">Mytilus polymorpha</name>
    <dbReference type="NCBI Taxonomy" id="45954"/>
    <lineage>
        <taxon>Eukaryota</taxon>
        <taxon>Metazoa</taxon>
        <taxon>Spiralia</taxon>
        <taxon>Lophotrochozoa</taxon>
        <taxon>Mollusca</taxon>
        <taxon>Bivalvia</taxon>
        <taxon>Autobranchia</taxon>
        <taxon>Heteroconchia</taxon>
        <taxon>Euheterodonta</taxon>
        <taxon>Imparidentia</taxon>
        <taxon>Neoheterodontei</taxon>
        <taxon>Myida</taxon>
        <taxon>Dreissenoidea</taxon>
        <taxon>Dreissenidae</taxon>
        <taxon>Dreissena</taxon>
    </lineage>
</organism>
<dbReference type="AlphaFoldDB" id="A0A9D4J399"/>
<sequence length="52" mass="6111">MKLTIALRRLVSGSKYRDMRFGWRVPDNTIPLTYVNYKKYFSVVLLALVDSD</sequence>
<dbReference type="Proteomes" id="UP000828390">
    <property type="component" value="Unassembled WGS sequence"/>
</dbReference>
<reference evidence="1" key="2">
    <citation type="submission" date="2020-11" db="EMBL/GenBank/DDBJ databases">
        <authorList>
            <person name="McCartney M.A."/>
            <person name="Auch B."/>
            <person name="Kono T."/>
            <person name="Mallez S."/>
            <person name="Becker A."/>
            <person name="Gohl D.M."/>
            <person name="Silverstein K.A.T."/>
            <person name="Koren S."/>
            <person name="Bechman K.B."/>
            <person name="Herman A."/>
            <person name="Abrahante J.E."/>
            <person name="Garbe J."/>
        </authorList>
    </citation>
    <scope>NUCLEOTIDE SEQUENCE</scope>
    <source>
        <strain evidence="1">Duluth1</strain>
        <tissue evidence="1">Whole animal</tissue>
    </source>
</reference>
<gene>
    <name evidence="1" type="ORF">DPMN_147800</name>
</gene>
<name>A0A9D4J399_DREPO</name>
<keyword evidence="2" id="KW-1185">Reference proteome</keyword>
<evidence type="ECO:0000313" key="2">
    <source>
        <dbReference type="Proteomes" id="UP000828390"/>
    </source>
</evidence>
<accession>A0A9D4J399</accession>
<proteinExistence type="predicted"/>
<reference evidence="1" key="1">
    <citation type="journal article" date="2019" name="bioRxiv">
        <title>The Genome of the Zebra Mussel, Dreissena polymorpha: A Resource for Invasive Species Research.</title>
        <authorList>
            <person name="McCartney M.A."/>
            <person name="Auch B."/>
            <person name="Kono T."/>
            <person name="Mallez S."/>
            <person name="Zhang Y."/>
            <person name="Obille A."/>
            <person name="Becker A."/>
            <person name="Abrahante J.E."/>
            <person name="Garbe J."/>
            <person name="Badalamenti J.P."/>
            <person name="Herman A."/>
            <person name="Mangelson H."/>
            <person name="Liachko I."/>
            <person name="Sullivan S."/>
            <person name="Sone E.D."/>
            <person name="Koren S."/>
            <person name="Silverstein K.A.T."/>
            <person name="Beckman K.B."/>
            <person name="Gohl D.M."/>
        </authorList>
    </citation>
    <scope>NUCLEOTIDE SEQUENCE</scope>
    <source>
        <strain evidence="1">Duluth1</strain>
        <tissue evidence="1">Whole animal</tissue>
    </source>
</reference>
<protein>
    <submittedName>
        <fullName evidence="1">Uncharacterized protein</fullName>
    </submittedName>
</protein>
<comment type="caution">
    <text evidence="1">The sequence shown here is derived from an EMBL/GenBank/DDBJ whole genome shotgun (WGS) entry which is preliminary data.</text>
</comment>